<dbReference type="Proteomes" id="UP000829758">
    <property type="component" value="Chromosome"/>
</dbReference>
<dbReference type="EMBL" id="JAJFZT010000001">
    <property type="protein sequence ID" value="MCC3271524.1"/>
    <property type="molecule type" value="Genomic_DNA"/>
</dbReference>
<dbReference type="RefSeq" id="WP_227927813.1">
    <property type="nucleotide sequence ID" value="NZ_CP094984.1"/>
</dbReference>
<dbReference type="InterPro" id="IPR032710">
    <property type="entry name" value="NTF2-like_dom_sf"/>
</dbReference>
<evidence type="ECO:0000313" key="3">
    <source>
        <dbReference type="Proteomes" id="UP000829758"/>
    </source>
</evidence>
<dbReference type="Gene3D" id="3.10.450.50">
    <property type="match status" value="1"/>
</dbReference>
<proteinExistence type="predicted"/>
<reference evidence="1" key="1">
    <citation type="submission" date="2021-10" db="EMBL/GenBank/DDBJ databases">
        <title>Novel species in genus Arthrobacter.</title>
        <authorList>
            <person name="Liu Y."/>
        </authorList>
    </citation>
    <scope>NUCLEOTIDE SEQUENCE</scope>
    <source>
        <strain evidence="3">zg-Y462</strain>
        <strain evidence="1">Zg-Y462</strain>
    </source>
</reference>
<gene>
    <name evidence="1" type="ORF">LJ755_02100</name>
    <name evidence="2" type="ORF">MUK71_08585</name>
</gene>
<dbReference type="Proteomes" id="UP001155145">
    <property type="component" value="Unassembled WGS sequence"/>
</dbReference>
<accession>A0A9X1M519</accession>
<dbReference type="AlphaFoldDB" id="A0A9X1M519"/>
<protein>
    <recommendedName>
        <fullName evidence="5">DUF4440 domain-containing protein</fullName>
    </recommendedName>
</protein>
<keyword evidence="3" id="KW-1185">Reference proteome</keyword>
<dbReference type="SUPFAM" id="SSF54427">
    <property type="entry name" value="NTF2-like"/>
    <property type="match status" value="1"/>
</dbReference>
<name>A0A9X1M519_9MICC</name>
<evidence type="ECO:0008006" key="5">
    <source>
        <dbReference type="Google" id="ProtNLM"/>
    </source>
</evidence>
<organism evidence="1 4">
    <name type="scientific">Arthrobacter zhangbolii</name>
    <dbReference type="NCBI Taxonomy" id="2886936"/>
    <lineage>
        <taxon>Bacteria</taxon>
        <taxon>Bacillati</taxon>
        <taxon>Actinomycetota</taxon>
        <taxon>Actinomycetes</taxon>
        <taxon>Micrococcales</taxon>
        <taxon>Micrococcaceae</taxon>
        <taxon>Arthrobacter</taxon>
    </lineage>
</organism>
<dbReference type="EMBL" id="CP094984">
    <property type="protein sequence ID" value="UON90707.1"/>
    <property type="molecule type" value="Genomic_DNA"/>
</dbReference>
<evidence type="ECO:0000313" key="1">
    <source>
        <dbReference type="EMBL" id="MCC3271524.1"/>
    </source>
</evidence>
<sequence length="137" mass="15011">MGNTMAGGTTHFHDRYIDAWNEAMSTGRSAPIEEFLSPEYHGWLGQEAAATAPFDAATAREGFAGTVADMQGCSVHADFRTVTPRGRDEAVVFYEMTYRSGAEITGRALLLESWRLTDGAWRLCRDFTEVNVGQPAA</sequence>
<evidence type="ECO:0000313" key="4">
    <source>
        <dbReference type="Proteomes" id="UP001155145"/>
    </source>
</evidence>
<evidence type="ECO:0000313" key="2">
    <source>
        <dbReference type="EMBL" id="UON90707.1"/>
    </source>
</evidence>